<reference evidence="1 2" key="1">
    <citation type="submission" date="2016-01" db="EMBL/GenBank/DDBJ databases">
        <title>The new phylogeny of the genus Mycobacterium.</title>
        <authorList>
            <person name="Tarcisio F."/>
            <person name="Conor M."/>
            <person name="Antonella G."/>
            <person name="Elisabetta G."/>
            <person name="Giulia F.S."/>
            <person name="Sara T."/>
            <person name="Anna F."/>
            <person name="Clotilde B."/>
            <person name="Roberto B."/>
            <person name="Veronica D.S."/>
            <person name="Fabio R."/>
            <person name="Monica P."/>
            <person name="Olivier J."/>
            <person name="Enrico T."/>
            <person name="Nicola S."/>
        </authorList>
    </citation>
    <scope>NUCLEOTIDE SEQUENCE [LARGE SCALE GENOMIC DNA]</scope>
    <source>
        <strain evidence="1 2">DSM 44179</strain>
    </source>
</reference>
<proteinExistence type="predicted"/>
<protein>
    <submittedName>
        <fullName evidence="1">Uncharacterized protein</fullName>
    </submittedName>
</protein>
<sequence length="110" mass="11535">MTTDNDRPTDAQMYEGVVRAAAVIAAAMAGQMNLVNRTISYAESTGHGPALVNGMVTIAAEALVAAVAYAAEDPVEGVTTDRLLYTICETARTGAQMARDIQQLTEGTDQ</sequence>
<dbReference type="RefSeq" id="WP_085095024.1">
    <property type="nucleotide sequence ID" value="NZ_AP022603.1"/>
</dbReference>
<name>A0A1X1RFJ2_MYCFA</name>
<evidence type="ECO:0000313" key="2">
    <source>
        <dbReference type="Proteomes" id="UP000193484"/>
    </source>
</evidence>
<accession>A0A1X1RFJ2</accession>
<comment type="caution">
    <text evidence="1">The sequence shown here is derived from an EMBL/GenBank/DDBJ whole genome shotgun (WGS) entry which is preliminary data.</text>
</comment>
<keyword evidence="2" id="KW-1185">Reference proteome</keyword>
<dbReference type="STRING" id="1793.AWC04_08385"/>
<dbReference type="AlphaFoldDB" id="A0A1X1RFJ2"/>
<dbReference type="EMBL" id="LQOJ01000030">
    <property type="protein sequence ID" value="ORV04601.1"/>
    <property type="molecule type" value="Genomic_DNA"/>
</dbReference>
<evidence type="ECO:0000313" key="1">
    <source>
        <dbReference type="EMBL" id="ORV04601.1"/>
    </source>
</evidence>
<organism evidence="1 2">
    <name type="scientific">Mycolicibacterium fallax</name>
    <name type="common">Mycobacterium fallax</name>
    <dbReference type="NCBI Taxonomy" id="1793"/>
    <lineage>
        <taxon>Bacteria</taxon>
        <taxon>Bacillati</taxon>
        <taxon>Actinomycetota</taxon>
        <taxon>Actinomycetes</taxon>
        <taxon>Mycobacteriales</taxon>
        <taxon>Mycobacteriaceae</taxon>
        <taxon>Mycolicibacterium</taxon>
    </lineage>
</organism>
<gene>
    <name evidence="1" type="ORF">AWC04_08385</name>
</gene>
<dbReference type="Proteomes" id="UP000193484">
    <property type="component" value="Unassembled WGS sequence"/>
</dbReference>